<sequence>MQPGFAAIEGIKRTLGWRALRIHRLRARVCIHCGTRVPQQIFPVLSFHGTTKTKQQDRGITEHYQLRGLGICILGTRIKENGNQMTVSVGR</sequence>
<proteinExistence type="predicted"/>
<dbReference type="EMBL" id="HF936132">
    <property type="protein sequence ID" value="CCX33514.1"/>
    <property type="molecule type" value="Genomic_DNA"/>
</dbReference>
<dbReference type="AlphaFoldDB" id="U4LMZ7"/>
<name>U4LMZ7_PYROM</name>
<accession>U4LMZ7</accession>
<reference evidence="1 2" key="1">
    <citation type="journal article" date="2013" name="PLoS Genet.">
        <title>The genome and development-dependent transcriptomes of Pyronema confluens: a window into fungal evolution.</title>
        <authorList>
            <person name="Traeger S."/>
            <person name="Altegoer F."/>
            <person name="Freitag M."/>
            <person name="Gabaldon T."/>
            <person name="Kempken F."/>
            <person name="Kumar A."/>
            <person name="Marcet-Houben M."/>
            <person name="Poggeler S."/>
            <person name="Stajich J.E."/>
            <person name="Nowrousian M."/>
        </authorList>
    </citation>
    <scope>NUCLEOTIDE SEQUENCE [LARGE SCALE GENOMIC DNA]</scope>
    <source>
        <strain evidence="2">CBS 100304</strain>
        <tissue evidence="1">Vegetative mycelium</tissue>
    </source>
</reference>
<evidence type="ECO:0000313" key="1">
    <source>
        <dbReference type="EMBL" id="CCX33514.1"/>
    </source>
</evidence>
<evidence type="ECO:0000313" key="2">
    <source>
        <dbReference type="Proteomes" id="UP000018144"/>
    </source>
</evidence>
<protein>
    <submittedName>
        <fullName evidence="1">Uncharacterized protein</fullName>
    </submittedName>
</protein>
<organism evidence="1 2">
    <name type="scientific">Pyronema omphalodes (strain CBS 100304)</name>
    <name type="common">Pyronema confluens</name>
    <dbReference type="NCBI Taxonomy" id="1076935"/>
    <lineage>
        <taxon>Eukaryota</taxon>
        <taxon>Fungi</taxon>
        <taxon>Dikarya</taxon>
        <taxon>Ascomycota</taxon>
        <taxon>Pezizomycotina</taxon>
        <taxon>Pezizomycetes</taxon>
        <taxon>Pezizales</taxon>
        <taxon>Pyronemataceae</taxon>
        <taxon>Pyronema</taxon>
    </lineage>
</organism>
<gene>
    <name evidence="1" type="ORF">PCON_01356</name>
</gene>
<dbReference type="Proteomes" id="UP000018144">
    <property type="component" value="Unassembled WGS sequence"/>
</dbReference>
<keyword evidence="2" id="KW-1185">Reference proteome</keyword>